<evidence type="ECO:0000313" key="3">
    <source>
        <dbReference type="Proteomes" id="UP001341281"/>
    </source>
</evidence>
<protein>
    <recommendedName>
        <fullName evidence="1">Reverse transcriptase zinc-binding domain-containing protein</fullName>
    </recommendedName>
</protein>
<evidence type="ECO:0000313" key="2">
    <source>
        <dbReference type="EMBL" id="WVZ82824.1"/>
    </source>
</evidence>
<dbReference type="InterPro" id="IPR026960">
    <property type="entry name" value="RVT-Znf"/>
</dbReference>
<dbReference type="AlphaFoldDB" id="A0AAQ3U269"/>
<dbReference type="EMBL" id="CP144750">
    <property type="protein sequence ID" value="WVZ82824.1"/>
    <property type="molecule type" value="Genomic_DNA"/>
</dbReference>
<sequence length="439" mass="49672">MKGKGFPEMWINMVMQTVEDGKICVNVNGERSKGISHIQYADDTVILLDGSDKSVVNLKLILYCFEWLSGLKINFQKSEVYAFGVDQAEKERMANMLNCVIGTFPMKYLGIPVSDSHLSASSFMQIFEKMKRRLDPWKGKHLSSGLILTNSCLSSLPMYMMGFYLLLGGVHRAMDSIRSKFFWEGAEGSGKYHMAKWSVVIIPKDRGGLGVVDTKLMKNGRRRVGINYYELSTCMKIIFSSLNTKVPLSFGKAFTKSSICLIGGLFTKLGMVKESSSEKMLYNICEDKEVLVSDCWDGQEWNIGFRRTLSSVDLNLWGELISDLQGVRLGEGRDEVLWGLDKSHHFSTKSLYRFRTDGGVSNRTTGIIWKSKIPMKIKVFLWQLSKGKLQAASVLKKKGWKGSVFCALCGEVETINHIFFHCPLARFAWCNLREAFGWE</sequence>
<name>A0AAQ3U269_PASNO</name>
<gene>
    <name evidence="2" type="ORF">U9M48_030040</name>
</gene>
<keyword evidence="3" id="KW-1185">Reference proteome</keyword>
<reference evidence="2 3" key="1">
    <citation type="submission" date="2024-02" db="EMBL/GenBank/DDBJ databases">
        <title>High-quality chromosome-scale genome assembly of Pensacola bahiagrass (Paspalum notatum Flugge var. saurae).</title>
        <authorList>
            <person name="Vega J.M."/>
            <person name="Podio M."/>
            <person name="Orjuela J."/>
            <person name="Siena L.A."/>
            <person name="Pessino S.C."/>
            <person name="Combes M.C."/>
            <person name="Mariac C."/>
            <person name="Albertini E."/>
            <person name="Pupilli F."/>
            <person name="Ortiz J.P.A."/>
            <person name="Leblanc O."/>
        </authorList>
    </citation>
    <scope>NUCLEOTIDE SEQUENCE [LARGE SCALE GENOMIC DNA]</scope>
    <source>
        <strain evidence="2">R1</strain>
        <tissue evidence="2">Leaf</tissue>
    </source>
</reference>
<dbReference type="Pfam" id="PF13966">
    <property type="entry name" value="zf-RVT"/>
    <property type="match status" value="1"/>
</dbReference>
<proteinExistence type="predicted"/>
<accession>A0AAQ3U269</accession>
<feature type="domain" description="Reverse transcriptase zinc-binding" evidence="1">
    <location>
        <begin position="346"/>
        <end position="429"/>
    </location>
</feature>
<dbReference type="PANTHER" id="PTHR33116">
    <property type="entry name" value="REVERSE TRANSCRIPTASE ZINC-BINDING DOMAIN-CONTAINING PROTEIN-RELATED-RELATED"/>
    <property type="match status" value="1"/>
</dbReference>
<dbReference type="Proteomes" id="UP001341281">
    <property type="component" value="Chromosome 06"/>
</dbReference>
<evidence type="ECO:0000259" key="1">
    <source>
        <dbReference type="Pfam" id="PF13966"/>
    </source>
</evidence>
<dbReference type="PANTHER" id="PTHR33116:SF87">
    <property type="entry name" value="OS01G0158850 PROTEIN"/>
    <property type="match status" value="1"/>
</dbReference>
<feature type="non-terminal residue" evidence="2">
    <location>
        <position position="439"/>
    </location>
</feature>
<organism evidence="2 3">
    <name type="scientific">Paspalum notatum var. saurae</name>
    <dbReference type="NCBI Taxonomy" id="547442"/>
    <lineage>
        <taxon>Eukaryota</taxon>
        <taxon>Viridiplantae</taxon>
        <taxon>Streptophyta</taxon>
        <taxon>Embryophyta</taxon>
        <taxon>Tracheophyta</taxon>
        <taxon>Spermatophyta</taxon>
        <taxon>Magnoliopsida</taxon>
        <taxon>Liliopsida</taxon>
        <taxon>Poales</taxon>
        <taxon>Poaceae</taxon>
        <taxon>PACMAD clade</taxon>
        <taxon>Panicoideae</taxon>
        <taxon>Andropogonodae</taxon>
        <taxon>Paspaleae</taxon>
        <taxon>Paspalinae</taxon>
        <taxon>Paspalum</taxon>
    </lineage>
</organism>